<dbReference type="RefSeq" id="WP_311630461.1">
    <property type="nucleotide sequence ID" value="NZ_JAVREN010000012.1"/>
</dbReference>
<dbReference type="PANTHER" id="PTHR46268">
    <property type="entry name" value="STRESS RESPONSE PROTEIN NHAX"/>
    <property type="match status" value="1"/>
</dbReference>
<accession>A0ABU2L7N3</accession>
<dbReference type="InterPro" id="IPR006015">
    <property type="entry name" value="Universal_stress_UspA"/>
</dbReference>
<evidence type="ECO:0000259" key="2">
    <source>
        <dbReference type="Pfam" id="PF00582"/>
    </source>
</evidence>
<dbReference type="InterPro" id="IPR014729">
    <property type="entry name" value="Rossmann-like_a/b/a_fold"/>
</dbReference>
<feature type="domain" description="UspA" evidence="2">
    <location>
        <begin position="157"/>
        <end position="282"/>
    </location>
</feature>
<evidence type="ECO:0000313" key="3">
    <source>
        <dbReference type="EMBL" id="MDT0307512.1"/>
    </source>
</evidence>
<dbReference type="InterPro" id="IPR006016">
    <property type="entry name" value="UspA"/>
</dbReference>
<evidence type="ECO:0000256" key="1">
    <source>
        <dbReference type="ARBA" id="ARBA00008791"/>
    </source>
</evidence>
<sequence length="284" mass="29157">MARPVVVGIDGSPESLAAAQWACDEAGRRQAPVRLLHAWSVTTLMGPVTVEPDDPGKAAGLLLARTRDELSAREPEAGIDVRSVAGDPVTALLDAAAAADLIVLGSRGLGAVSGFLLGSVSSRVVARSRCPAVLIRGRRAAAEAGSEVVLGLKRPREPDERALAFAFDAAERRGLPLRVVHTWHVPLPPNPFQPLPAGAPEPGVAEASALAEVLRPWRADHPDVPVSETLLAGSAAQALVDAAADAALVVVGRGGRHGPGARVGAVTHALLHHARSPVAVVPPA</sequence>
<dbReference type="Proteomes" id="UP001183388">
    <property type="component" value="Unassembled WGS sequence"/>
</dbReference>
<proteinExistence type="inferred from homology"/>
<reference evidence="4" key="1">
    <citation type="submission" date="2023-07" db="EMBL/GenBank/DDBJ databases">
        <title>30 novel species of actinomycetes from the DSMZ collection.</title>
        <authorList>
            <person name="Nouioui I."/>
        </authorList>
    </citation>
    <scope>NUCLEOTIDE SEQUENCE [LARGE SCALE GENOMIC DNA]</scope>
    <source>
        <strain evidence="4">DSM 44917</strain>
    </source>
</reference>
<name>A0ABU2L7N3_9ACTN</name>
<evidence type="ECO:0000313" key="4">
    <source>
        <dbReference type="Proteomes" id="UP001183388"/>
    </source>
</evidence>
<comment type="similarity">
    <text evidence="1">Belongs to the universal stress protein A family.</text>
</comment>
<dbReference type="SUPFAM" id="SSF52402">
    <property type="entry name" value="Adenine nucleotide alpha hydrolases-like"/>
    <property type="match status" value="2"/>
</dbReference>
<feature type="domain" description="UspA" evidence="2">
    <location>
        <begin position="1"/>
        <end position="136"/>
    </location>
</feature>
<comment type="caution">
    <text evidence="3">The sequence shown here is derived from an EMBL/GenBank/DDBJ whole genome shotgun (WGS) entry which is preliminary data.</text>
</comment>
<organism evidence="3 4">
    <name type="scientific">Streptomyces boetiae</name>
    <dbReference type="NCBI Taxonomy" id="3075541"/>
    <lineage>
        <taxon>Bacteria</taxon>
        <taxon>Bacillati</taxon>
        <taxon>Actinomycetota</taxon>
        <taxon>Actinomycetes</taxon>
        <taxon>Kitasatosporales</taxon>
        <taxon>Streptomycetaceae</taxon>
        <taxon>Streptomyces</taxon>
    </lineage>
</organism>
<dbReference type="PRINTS" id="PR01438">
    <property type="entry name" value="UNVRSLSTRESS"/>
</dbReference>
<dbReference type="Pfam" id="PF00582">
    <property type="entry name" value="Usp"/>
    <property type="match status" value="2"/>
</dbReference>
<dbReference type="EMBL" id="JAVREN010000012">
    <property type="protein sequence ID" value="MDT0307512.1"/>
    <property type="molecule type" value="Genomic_DNA"/>
</dbReference>
<dbReference type="Gene3D" id="3.40.50.620">
    <property type="entry name" value="HUPs"/>
    <property type="match status" value="2"/>
</dbReference>
<protein>
    <submittedName>
        <fullName evidence="3">Universal stress protein</fullName>
    </submittedName>
</protein>
<keyword evidence="4" id="KW-1185">Reference proteome</keyword>
<gene>
    <name evidence="3" type="ORF">RM780_11125</name>
</gene>
<dbReference type="PANTHER" id="PTHR46268:SF6">
    <property type="entry name" value="UNIVERSAL STRESS PROTEIN UP12"/>
    <property type="match status" value="1"/>
</dbReference>